<evidence type="ECO:0000313" key="2">
    <source>
        <dbReference type="EMBL" id="KRZ21964.1"/>
    </source>
</evidence>
<gene>
    <name evidence="2" type="ORF">T4B_5123</name>
    <name evidence="3" type="ORF">T4C_9396</name>
</gene>
<dbReference type="AlphaFoldDB" id="A0A0V1K0E0"/>
<dbReference type="Proteomes" id="UP000054826">
    <property type="component" value="Unassembled WGS sequence"/>
</dbReference>
<dbReference type="EMBL" id="JYDS01000188">
    <property type="protein sequence ID" value="KRZ21964.1"/>
    <property type="molecule type" value="Genomic_DNA"/>
</dbReference>
<evidence type="ECO:0000313" key="5">
    <source>
        <dbReference type="Proteomes" id="UP000054826"/>
    </source>
</evidence>
<comment type="caution">
    <text evidence="3">The sequence shown here is derived from an EMBL/GenBank/DDBJ whole genome shotgun (WGS) entry which is preliminary data.</text>
</comment>
<feature type="transmembrane region" description="Helical" evidence="1">
    <location>
        <begin position="84"/>
        <end position="106"/>
    </location>
</feature>
<proteinExistence type="predicted"/>
<sequence>MLMNISIINISNLHAVYKLCRMPVAVDVHFLLIFKNSSKINYSSCLSVLVIRRFQCLIATEPSNSGLNDTVQTNSKNSIPKIQFLKILISILAGHGYVFFTFFTFAEFRSDLFHLYV</sequence>
<keyword evidence="1" id="KW-0812">Transmembrane</keyword>
<name>A0A0V1K0E0_TRIPS</name>
<evidence type="ECO:0000313" key="4">
    <source>
        <dbReference type="Proteomes" id="UP000054805"/>
    </source>
</evidence>
<protein>
    <submittedName>
        <fullName evidence="3">Uncharacterized protein</fullName>
    </submittedName>
</protein>
<keyword evidence="4" id="KW-1185">Reference proteome</keyword>
<evidence type="ECO:0000313" key="3">
    <source>
        <dbReference type="EMBL" id="KRZ40687.1"/>
    </source>
</evidence>
<keyword evidence="1" id="KW-0472">Membrane</keyword>
<keyword evidence="1" id="KW-1133">Transmembrane helix</keyword>
<dbReference type="Proteomes" id="UP000054805">
    <property type="component" value="Unassembled WGS sequence"/>
</dbReference>
<dbReference type="EMBL" id="JYDV01000025">
    <property type="protein sequence ID" value="KRZ40687.1"/>
    <property type="molecule type" value="Genomic_DNA"/>
</dbReference>
<reference evidence="4 5" key="1">
    <citation type="submission" date="2015-01" db="EMBL/GenBank/DDBJ databases">
        <title>Evolution of Trichinella species and genotypes.</title>
        <authorList>
            <person name="Korhonen P.K."/>
            <person name="Edoardo P."/>
            <person name="Giuseppe L.R."/>
            <person name="Gasser R.B."/>
        </authorList>
    </citation>
    <scope>NUCLEOTIDE SEQUENCE [LARGE SCALE GENOMIC DNA]</scope>
    <source>
        <strain evidence="3">ISS176</strain>
        <strain evidence="2">ISS588</strain>
    </source>
</reference>
<evidence type="ECO:0000256" key="1">
    <source>
        <dbReference type="SAM" id="Phobius"/>
    </source>
</evidence>
<accession>A0A0V1K0E0</accession>
<organism evidence="3 5">
    <name type="scientific">Trichinella pseudospiralis</name>
    <name type="common">Parasitic roundworm</name>
    <dbReference type="NCBI Taxonomy" id="6337"/>
    <lineage>
        <taxon>Eukaryota</taxon>
        <taxon>Metazoa</taxon>
        <taxon>Ecdysozoa</taxon>
        <taxon>Nematoda</taxon>
        <taxon>Enoplea</taxon>
        <taxon>Dorylaimia</taxon>
        <taxon>Trichinellida</taxon>
        <taxon>Trichinellidae</taxon>
        <taxon>Trichinella</taxon>
    </lineage>
</organism>